<reference evidence="1 2" key="1">
    <citation type="journal article" date="2016" name="Nat. Commun.">
        <title>Thousands of microbial genomes shed light on interconnected biogeochemical processes in an aquifer system.</title>
        <authorList>
            <person name="Anantharaman K."/>
            <person name="Brown C.T."/>
            <person name="Hug L.A."/>
            <person name="Sharon I."/>
            <person name="Castelle C.J."/>
            <person name="Probst A.J."/>
            <person name="Thomas B.C."/>
            <person name="Singh A."/>
            <person name="Wilkins M.J."/>
            <person name="Karaoz U."/>
            <person name="Brodie E.L."/>
            <person name="Williams K.H."/>
            <person name="Hubbard S.S."/>
            <person name="Banfield J.F."/>
        </authorList>
    </citation>
    <scope>NUCLEOTIDE SEQUENCE [LARGE SCALE GENOMIC DNA]</scope>
</reference>
<protein>
    <submittedName>
        <fullName evidence="1">Uncharacterized protein</fullName>
    </submittedName>
</protein>
<dbReference type="Proteomes" id="UP000178347">
    <property type="component" value="Unassembled WGS sequence"/>
</dbReference>
<comment type="caution">
    <text evidence="1">The sequence shown here is derived from an EMBL/GenBank/DDBJ whole genome shotgun (WGS) entry which is preliminary data.</text>
</comment>
<evidence type="ECO:0000313" key="2">
    <source>
        <dbReference type="Proteomes" id="UP000178347"/>
    </source>
</evidence>
<accession>A0A1F6MVC8</accession>
<dbReference type="STRING" id="1798692.A3G00_03945"/>
<sequence>MKMIVVANRLVQHVLLHGGHLQIPQRLNQALVNFMKRMKPKSVRTVRVTSNTQKYVFVQ</sequence>
<gene>
    <name evidence="1" type="ORF">A3G00_03945</name>
</gene>
<evidence type="ECO:0000313" key="1">
    <source>
        <dbReference type="EMBL" id="OGH75619.1"/>
    </source>
</evidence>
<dbReference type="EMBL" id="MFQN01000004">
    <property type="protein sequence ID" value="OGH75619.1"/>
    <property type="molecule type" value="Genomic_DNA"/>
</dbReference>
<organism evidence="1 2">
    <name type="scientific">Candidatus Magasanikbacteria bacterium RIFCSPLOWO2_12_FULL_43_12</name>
    <dbReference type="NCBI Taxonomy" id="1798692"/>
    <lineage>
        <taxon>Bacteria</taxon>
        <taxon>Candidatus Magasanikiibacteriota</taxon>
    </lineage>
</organism>
<name>A0A1F6MVC8_9BACT</name>
<dbReference type="AlphaFoldDB" id="A0A1F6MVC8"/>
<proteinExistence type="predicted"/>